<dbReference type="EMBL" id="JALZWP010000008">
    <property type="protein sequence ID" value="MCL1628940.1"/>
    <property type="molecule type" value="Genomic_DNA"/>
</dbReference>
<dbReference type="SUPFAM" id="SSF141488">
    <property type="entry name" value="YdhA-like"/>
    <property type="match status" value="1"/>
</dbReference>
<dbReference type="InterPro" id="IPR005184">
    <property type="entry name" value="DUF306_Meta_HslJ"/>
</dbReference>
<feature type="signal peptide" evidence="5">
    <location>
        <begin position="1"/>
        <end position="19"/>
    </location>
</feature>
<dbReference type="InterPro" id="IPR018660">
    <property type="entry name" value="MliC"/>
</dbReference>
<evidence type="ECO:0000256" key="2">
    <source>
        <dbReference type="ARBA" id="ARBA00023136"/>
    </source>
</evidence>
<evidence type="ECO:0000313" key="8">
    <source>
        <dbReference type="EMBL" id="MCL1628940.1"/>
    </source>
</evidence>
<dbReference type="InterPro" id="IPR039366">
    <property type="entry name" value="Pilotin"/>
</dbReference>
<dbReference type="Pfam" id="PF03724">
    <property type="entry name" value="META"/>
    <property type="match status" value="1"/>
</dbReference>
<feature type="domain" description="DUF306" evidence="6">
    <location>
        <begin position="301"/>
        <end position="404"/>
    </location>
</feature>
<evidence type="ECO:0000256" key="3">
    <source>
        <dbReference type="ARBA" id="ARBA00023139"/>
    </source>
</evidence>
<dbReference type="Gene3D" id="2.40.128.270">
    <property type="match status" value="1"/>
</dbReference>
<evidence type="ECO:0000256" key="4">
    <source>
        <dbReference type="ARBA" id="ARBA00023288"/>
    </source>
</evidence>
<proteinExistence type="predicted"/>
<feature type="chain" id="PRO_5046231127" evidence="5">
    <location>
        <begin position="20"/>
        <end position="410"/>
    </location>
</feature>
<dbReference type="PANTHER" id="PTHR35535">
    <property type="entry name" value="HEAT SHOCK PROTEIN HSLJ"/>
    <property type="match status" value="1"/>
</dbReference>
<dbReference type="Gene3D" id="2.40.128.200">
    <property type="match status" value="1"/>
</dbReference>
<dbReference type="InterPro" id="IPR038670">
    <property type="entry name" value="HslJ-like_sf"/>
</dbReference>
<evidence type="ECO:0000313" key="9">
    <source>
        <dbReference type="Proteomes" id="UP001202550"/>
    </source>
</evidence>
<dbReference type="RefSeq" id="WP_249058275.1">
    <property type="nucleotide sequence ID" value="NZ_JALZWP010000008.1"/>
</dbReference>
<evidence type="ECO:0000259" key="7">
    <source>
        <dbReference type="Pfam" id="PF09864"/>
    </source>
</evidence>
<dbReference type="PANTHER" id="PTHR35535:SF1">
    <property type="entry name" value="HEAT SHOCK PROTEIN HSLJ"/>
    <property type="match status" value="1"/>
</dbReference>
<evidence type="ECO:0000259" key="6">
    <source>
        <dbReference type="Pfam" id="PF03724"/>
    </source>
</evidence>
<keyword evidence="1 5" id="KW-0732">Signal</keyword>
<sequence length="410" mass="44164">MLRALLVSVCCLAGFAASAQEGRMLTGEMTYPERIALPEGAQAVIEIRDAMDAIVAEARMDADAVPFPFAIEAPVGTVLRLQAGFALGAEMLWVSEGLRIAPDTPDALETVLLRRFQPIGFESAFRCGDRQIRLGYSDNRLVMDTGAGRMVMDQVPAASGTKYEAEGDLGFVFWERGAAAVVTLSGVDLPECHVSFPMDGAPVTARGTEPFWSAVIDQGEMVLDRLGMEPLRLRVAETRMTDAGDILIFASDPERALRAVMTRFDRRCRDAMTGMPYPEAVDIAMGDNVVAGCGGDPLDLLVGRNWVVEDVGGGGVIDSSRIEVAFDREGRVYGTGGCNRFRASYDLTGEGLQVDSAGATMMACPEALMAQERRVFEALAQVDRFDIDATGALVLIGADRPLMTARVYKP</sequence>
<gene>
    <name evidence="8" type="ORF">M3N55_09370</name>
</gene>
<evidence type="ECO:0000256" key="5">
    <source>
        <dbReference type="SAM" id="SignalP"/>
    </source>
</evidence>
<keyword evidence="9" id="KW-1185">Reference proteome</keyword>
<name>A0ABT0M262_9RHOB</name>
<organism evidence="8 9">
    <name type="scientific">Roseinatronobacter domitianus</name>
    <dbReference type="NCBI Taxonomy" id="2940293"/>
    <lineage>
        <taxon>Bacteria</taxon>
        <taxon>Pseudomonadati</taxon>
        <taxon>Pseudomonadota</taxon>
        <taxon>Alphaproteobacteria</taxon>
        <taxon>Rhodobacterales</taxon>
        <taxon>Paracoccaceae</taxon>
        <taxon>Roseinatronobacter</taxon>
    </lineage>
</organism>
<dbReference type="Pfam" id="PF09864">
    <property type="entry name" value="MliC"/>
    <property type="match status" value="1"/>
</dbReference>
<keyword evidence="4" id="KW-0449">Lipoprotein</keyword>
<dbReference type="InterPro" id="IPR053147">
    <property type="entry name" value="Hsp_HslJ-like"/>
</dbReference>
<feature type="domain" description="C-type lysozyme inhibitor" evidence="7">
    <location>
        <begin position="125"/>
        <end position="187"/>
    </location>
</feature>
<dbReference type="Proteomes" id="UP001202550">
    <property type="component" value="Unassembled WGS sequence"/>
</dbReference>
<dbReference type="InterPro" id="IPR036328">
    <property type="entry name" value="MliC_sf"/>
</dbReference>
<keyword evidence="2" id="KW-0472">Membrane</keyword>
<evidence type="ECO:0000256" key="1">
    <source>
        <dbReference type="ARBA" id="ARBA00022729"/>
    </source>
</evidence>
<accession>A0ABT0M262</accession>
<keyword evidence="3" id="KW-0564">Palmitate</keyword>
<comment type="caution">
    <text evidence="8">The sequence shown here is derived from an EMBL/GenBank/DDBJ whole genome shotgun (WGS) entry which is preliminary data.</text>
</comment>
<dbReference type="Pfam" id="PF09619">
    <property type="entry name" value="YscW"/>
    <property type="match status" value="1"/>
</dbReference>
<reference evidence="8 9" key="1">
    <citation type="submission" date="2022-05" db="EMBL/GenBank/DDBJ databases">
        <title>Seasonal and diel survey of microbial diversity of the Tyrrhenian coast.</title>
        <authorList>
            <person name="Gattoni G."/>
            <person name="Corral P."/>
        </authorList>
    </citation>
    <scope>NUCLEOTIDE SEQUENCE [LARGE SCALE GENOMIC DNA]</scope>
    <source>
        <strain evidence="8 9">V10</strain>
    </source>
</reference>
<protein>
    <submittedName>
        <fullName evidence="8">META domain-containing protein</fullName>
    </submittedName>
</protein>